<evidence type="ECO:0000313" key="3">
    <source>
        <dbReference type="EMBL" id="CEP25717.1"/>
    </source>
</evidence>
<sequence length="235" mass="24765">MVCTQPNSSLEGPRSRIMTAPRHGRRRPGGRAVILVIALIALVLVVAGTALVVHSLSTSRDAPRDMAGNPVQFEPGNSPAPSTIERMQVQDTDSGRLRVPSVGLDVPLGSMLAVDNVINPPSFTQAYWVRNVGVAPADASSGTVFVVSHSVSGGRAPGNYLLNVGKGTSTVNAGDLISVDGHDYIAQSWRAISKKQLPAAQDLWDPVPGRLVLITCLEQPDGNSPDNLVVVAQLR</sequence>
<keyword evidence="2" id="KW-0472">Membrane</keyword>
<dbReference type="Gene3D" id="2.40.260.10">
    <property type="entry name" value="Sortase"/>
    <property type="match status" value="1"/>
</dbReference>
<feature type="region of interest" description="Disordered" evidence="1">
    <location>
        <begin position="1"/>
        <end position="27"/>
    </location>
</feature>
<feature type="compositionally biased region" description="Polar residues" evidence="1">
    <location>
        <begin position="1"/>
        <end position="10"/>
    </location>
</feature>
<reference evidence="3" key="1">
    <citation type="submission" date="2014-08" db="EMBL/GenBank/DDBJ databases">
        <authorList>
            <person name="Falentin Helene"/>
        </authorList>
    </citation>
    <scope>NUCLEOTIDE SEQUENCE</scope>
</reference>
<evidence type="ECO:0000256" key="2">
    <source>
        <dbReference type="SAM" id="Phobius"/>
    </source>
</evidence>
<dbReference type="EMBL" id="LM676381">
    <property type="protein sequence ID" value="CEP25717.1"/>
    <property type="molecule type" value="Genomic_DNA"/>
</dbReference>
<keyword evidence="2" id="KW-0812">Transmembrane</keyword>
<gene>
    <name evidence="3" type="ORF">PFCIRM138_10825</name>
</gene>
<dbReference type="AlphaFoldDB" id="A0A068VUU4"/>
<keyword evidence="2" id="KW-1133">Transmembrane helix</keyword>
<feature type="transmembrane region" description="Helical" evidence="2">
    <location>
        <begin position="32"/>
        <end position="56"/>
    </location>
</feature>
<evidence type="ECO:0000256" key="1">
    <source>
        <dbReference type="SAM" id="MobiDB-lite"/>
    </source>
</evidence>
<evidence type="ECO:0008006" key="4">
    <source>
        <dbReference type="Google" id="ProtNLM"/>
    </source>
</evidence>
<name>A0A068VUU4_PROFF</name>
<dbReference type="InterPro" id="IPR023365">
    <property type="entry name" value="Sortase_dom-sf"/>
</dbReference>
<proteinExistence type="predicted"/>
<protein>
    <recommendedName>
        <fullName evidence="4">Carboxylesterase type B</fullName>
    </recommendedName>
</protein>
<dbReference type="InterPro" id="IPR042001">
    <property type="entry name" value="Sortase_F"/>
</dbReference>
<dbReference type="CDD" id="cd05829">
    <property type="entry name" value="Sortase_F"/>
    <property type="match status" value="1"/>
</dbReference>
<accession>A0A068VUU4</accession>
<organism evidence="3">
    <name type="scientific">Propionibacterium freudenreichii subsp. freudenreichii</name>
    <dbReference type="NCBI Taxonomy" id="66712"/>
    <lineage>
        <taxon>Bacteria</taxon>
        <taxon>Bacillati</taxon>
        <taxon>Actinomycetota</taxon>
        <taxon>Actinomycetes</taxon>
        <taxon>Propionibacteriales</taxon>
        <taxon>Propionibacteriaceae</taxon>
        <taxon>Propionibacterium</taxon>
    </lineage>
</organism>